<keyword evidence="2" id="KW-1185">Reference proteome</keyword>
<evidence type="ECO:0000313" key="1">
    <source>
        <dbReference type="EMBL" id="KAH3786527.1"/>
    </source>
</evidence>
<sequence length="85" mass="9834">MMAECTHNVESSLEFSFTCSNYKKYNPLKEYTDIQKTMEKLKNAIVKRFRIYKAPRSDEWSYMCDMGVDDDDGSVGTKGVLLFPS</sequence>
<accession>A0A9D4EZ34</accession>
<name>A0A9D4EZ34_DREPO</name>
<dbReference type="Proteomes" id="UP000828390">
    <property type="component" value="Unassembled WGS sequence"/>
</dbReference>
<evidence type="ECO:0000313" key="2">
    <source>
        <dbReference type="Proteomes" id="UP000828390"/>
    </source>
</evidence>
<reference evidence="1" key="1">
    <citation type="journal article" date="2019" name="bioRxiv">
        <title>The Genome of the Zebra Mussel, Dreissena polymorpha: A Resource for Invasive Species Research.</title>
        <authorList>
            <person name="McCartney M.A."/>
            <person name="Auch B."/>
            <person name="Kono T."/>
            <person name="Mallez S."/>
            <person name="Zhang Y."/>
            <person name="Obille A."/>
            <person name="Becker A."/>
            <person name="Abrahante J.E."/>
            <person name="Garbe J."/>
            <person name="Badalamenti J.P."/>
            <person name="Herman A."/>
            <person name="Mangelson H."/>
            <person name="Liachko I."/>
            <person name="Sullivan S."/>
            <person name="Sone E.D."/>
            <person name="Koren S."/>
            <person name="Silverstein K.A.T."/>
            <person name="Beckman K.B."/>
            <person name="Gohl D.M."/>
        </authorList>
    </citation>
    <scope>NUCLEOTIDE SEQUENCE</scope>
    <source>
        <strain evidence="1">Duluth1</strain>
        <tissue evidence="1">Whole animal</tissue>
    </source>
</reference>
<protein>
    <submittedName>
        <fullName evidence="1">Uncharacterized protein</fullName>
    </submittedName>
</protein>
<reference evidence="1" key="2">
    <citation type="submission" date="2020-11" db="EMBL/GenBank/DDBJ databases">
        <authorList>
            <person name="McCartney M.A."/>
            <person name="Auch B."/>
            <person name="Kono T."/>
            <person name="Mallez S."/>
            <person name="Becker A."/>
            <person name="Gohl D.M."/>
            <person name="Silverstein K.A.T."/>
            <person name="Koren S."/>
            <person name="Bechman K.B."/>
            <person name="Herman A."/>
            <person name="Abrahante J.E."/>
            <person name="Garbe J."/>
        </authorList>
    </citation>
    <scope>NUCLEOTIDE SEQUENCE</scope>
    <source>
        <strain evidence="1">Duluth1</strain>
        <tissue evidence="1">Whole animal</tissue>
    </source>
</reference>
<proteinExistence type="predicted"/>
<gene>
    <name evidence="1" type="ORF">DPMN_164634</name>
</gene>
<dbReference type="AlphaFoldDB" id="A0A9D4EZ34"/>
<dbReference type="EMBL" id="JAIWYP010000008">
    <property type="protein sequence ID" value="KAH3786527.1"/>
    <property type="molecule type" value="Genomic_DNA"/>
</dbReference>
<comment type="caution">
    <text evidence="1">The sequence shown here is derived from an EMBL/GenBank/DDBJ whole genome shotgun (WGS) entry which is preliminary data.</text>
</comment>
<organism evidence="1 2">
    <name type="scientific">Dreissena polymorpha</name>
    <name type="common">Zebra mussel</name>
    <name type="synonym">Mytilus polymorpha</name>
    <dbReference type="NCBI Taxonomy" id="45954"/>
    <lineage>
        <taxon>Eukaryota</taxon>
        <taxon>Metazoa</taxon>
        <taxon>Spiralia</taxon>
        <taxon>Lophotrochozoa</taxon>
        <taxon>Mollusca</taxon>
        <taxon>Bivalvia</taxon>
        <taxon>Autobranchia</taxon>
        <taxon>Heteroconchia</taxon>
        <taxon>Euheterodonta</taxon>
        <taxon>Imparidentia</taxon>
        <taxon>Neoheterodontei</taxon>
        <taxon>Myida</taxon>
        <taxon>Dreissenoidea</taxon>
        <taxon>Dreissenidae</taxon>
        <taxon>Dreissena</taxon>
    </lineage>
</organism>